<dbReference type="SMART" id="SM00342">
    <property type="entry name" value="HTH_ARAC"/>
    <property type="match status" value="1"/>
</dbReference>
<evidence type="ECO:0000256" key="1">
    <source>
        <dbReference type="ARBA" id="ARBA00023015"/>
    </source>
</evidence>
<dbReference type="InterPro" id="IPR020449">
    <property type="entry name" value="Tscrpt_reg_AraC-type_HTH"/>
</dbReference>
<evidence type="ECO:0000256" key="3">
    <source>
        <dbReference type="ARBA" id="ARBA00023163"/>
    </source>
</evidence>
<dbReference type="InterPro" id="IPR018060">
    <property type="entry name" value="HTH_AraC"/>
</dbReference>
<dbReference type="InterPro" id="IPR018062">
    <property type="entry name" value="HTH_AraC-typ_CS"/>
</dbReference>
<comment type="caution">
    <text evidence="5">The sequence shown here is derived from an EMBL/GenBank/DDBJ whole genome shotgun (WGS) entry which is preliminary data.</text>
</comment>
<gene>
    <name evidence="5" type="ORF">J2S23_000677</name>
</gene>
<dbReference type="Proteomes" id="UP001223079">
    <property type="component" value="Unassembled WGS sequence"/>
</dbReference>
<protein>
    <submittedName>
        <fullName evidence="5">AraC-like DNA-binding protein</fullName>
    </submittedName>
</protein>
<dbReference type="PROSITE" id="PS01124">
    <property type="entry name" value="HTH_ARAC_FAMILY_2"/>
    <property type="match status" value="1"/>
</dbReference>
<dbReference type="SUPFAM" id="SSF46689">
    <property type="entry name" value="Homeodomain-like"/>
    <property type="match status" value="2"/>
</dbReference>
<keyword evidence="6" id="KW-1185">Reference proteome</keyword>
<feature type="domain" description="HTH araC/xylS-type" evidence="4">
    <location>
        <begin position="128"/>
        <end position="226"/>
    </location>
</feature>
<dbReference type="InterPro" id="IPR009057">
    <property type="entry name" value="Homeodomain-like_sf"/>
</dbReference>
<dbReference type="PANTHER" id="PTHR43280:SF28">
    <property type="entry name" value="HTH-TYPE TRANSCRIPTIONAL ACTIVATOR RHAS"/>
    <property type="match status" value="1"/>
</dbReference>
<evidence type="ECO:0000313" key="5">
    <source>
        <dbReference type="EMBL" id="MDQ0222126.1"/>
    </source>
</evidence>
<dbReference type="Gene3D" id="1.10.10.60">
    <property type="entry name" value="Homeodomain-like"/>
    <property type="match status" value="2"/>
</dbReference>
<proteinExistence type="predicted"/>
<dbReference type="PROSITE" id="PS00041">
    <property type="entry name" value="HTH_ARAC_FAMILY_1"/>
    <property type="match status" value="1"/>
</dbReference>
<dbReference type="RefSeq" id="WP_307121346.1">
    <property type="nucleotide sequence ID" value="NZ_JAUSTM010000005.1"/>
</dbReference>
<reference evidence="5 6" key="1">
    <citation type="submission" date="2023-07" db="EMBL/GenBank/DDBJ databases">
        <title>Genomic Encyclopedia of Type Strains, Phase IV (KMG-IV): sequencing the most valuable type-strain genomes for metagenomic binning, comparative biology and taxonomic classification.</title>
        <authorList>
            <person name="Goeker M."/>
        </authorList>
    </citation>
    <scope>NUCLEOTIDE SEQUENCE [LARGE SCALE GENOMIC DNA]</scope>
    <source>
        <strain evidence="5 6">DSM 105143</strain>
    </source>
</reference>
<name>A0ABT9YRA1_9STRE</name>
<evidence type="ECO:0000256" key="2">
    <source>
        <dbReference type="ARBA" id="ARBA00023125"/>
    </source>
</evidence>
<sequence length="229" mass="26833">MSKHYRDTIDDFYALENKVLDAVANGDAKEALKFQEIQSKLTFKSRTDNPMEMKIMGLRIFNTLCRKAVERRHIPPVYIDKVSSSLSIPLHQELSYDDLENYGQRIIETYCQLVKDYSDYHTYSPAIQECLYFIETHLNKKLTLDILAQHCHISRSYLSTLFQKEIKQSFTDYCHQLRLKKAKELLEDHSLTINDVAEKCGYQSTDYFSKIFKKNTGQTPSDYRKNGMP</sequence>
<dbReference type="PRINTS" id="PR00032">
    <property type="entry name" value="HTHARAC"/>
</dbReference>
<dbReference type="PANTHER" id="PTHR43280">
    <property type="entry name" value="ARAC-FAMILY TRANSCRIPTIONAL REGULATOR"/>
    <property type="match status" value="1"/>
</dbReference>
<keyword evidence="1" id="KW-0805">Transcription regulation</keyword>
<evidence type="ECO:0000313" key="6">
    <source>
        <dbReference type="Proteomes" id="UP001223079"/>
    </source>
</evidence>
<dbReference type="Pfam" id="PF12833">
    <property type="entry name" value="HTH_18"/>
    <property type="match status" value="1"/>
</dbReference>
<keyword evidence="3" id="KW-0804">Transcription</keyword>
<dbReference type="EMBL" id="JAUSTM010000005">
    <property type="protein sequence ID" value="MDQ0222126.1"/>
    <property type="molecule type" value="Genomic_DNA"/>
</dbReference>
<organism evidence="5 6">
    <name type="scientific">Streptococcus moroccensis</name>
    <dbReference type="NCBI Taxonomy" id="1451356"/>
    <lineage>
        <taxon>Bacteria</taxon>
        <taxon>Bacillati</taxon>
        <taxon>Bacillota</taxon>
        <taxon>Bacilli</taxon>
        <taxon>Lactobacillales</taxon>
        <taxon>Streptococcaceae</taxon>
        <taxon>Streptococcus</taxon>
    </lineage>
</organism>
<keyword evidence="2" id="KW-0238">DNA-binding</keyword>
<evidence type="ECO:0000259" key="4">
    <source>
        <dbReference type="PROSITE" id="PS01124"/>
    </source>
</evidence>
<accession>A0ABT9YRA1</accession>